<feature type="region of interest" description="Disordered" evidence="1">
    <location>
        <begin position="125"/>
        <end position="210"/>
    </location>
</feature>
<name>A0A814EE42_9BILA</name>
<proteinExistence type="predicted"/>
<dbReference type="AlphaFoldDB" id="A0A814EE42"/>
<feature type="region of interest" description="Disordered" evidence="1">
    <location>
        <begin position="76"/>
        <end position="101"/>
    </location>
</feature>
<comment type="caution">
    <text evidence="2">The sequence shown here is derived from an EMBL/GenBank/DDBJ whole genome shotgun (WGS) entry which is preliminary data.</text>
</comment>
<evidence type="ECO:0000256" key="1">
    <source>
        <dbReference type="SAM" id="MobiDB-lite"/>
    </source>
</evidence>
<gene>
    <name evidence="2" type="ORF">BJG266_LOCUS14183</name>
    <name evidence="3" type="ORF">QVE165_LOCUS19802</name>
</gene>
<accession>A0A814EE42</accession>
<sequence>MTTNTNEVLCWLREFKYSWLPQNISNDTQLYAIITDKLIELEHILNQNSPSEDELSVSAEYHFDRLNDIDEAVLSTQQAPERSLPTPPDLQNQTDNEVDGQEKLCRPTIRLKRIPLDEAACYMPETWNTPKSRRGRKKKRGRKKLSTINSDGKKTRKPRVHVPSTQHETTNDLTNVRKSTRSKKLSKHESTSSFISTQSTNGTKTKGKRKLRAIDAEDDDLYTLGNLSQTINGNNDIDCEQISRYIGQNGILSQTRKTNETTITTTTFEDDFSMKLQSKKDEILSTEFNQNSNDDATMTTATSDTSIDNSMNILGGNGTTLDEVEVLREVMENNDNESLFTSINKTYETNTILNNNSIINYDNCIEDISNDGIDPPPSSSSPNLPHCPVIT</sequence>
<feature type="region of interest" description="Disordered" evidence="1">
    <location>
        <begin position="370"/>
        <end position="391"/>
    </location>
</feature>
<feature type="compositionally biased region" description="Polar residues" evidence="1">
    <location>
        <begin position="163"/>
        <end position="177"/>
    </location>
</feature>
<dbReference type="OrthoDB" id="10027480at2759"/>
<evidence type="ECO:0000313" key="2">
    <source>
        <dbReference type="EMBL" id="CAF0968127.1"/>
    </source>
</evidence>
<protein>
    <submittedName>
        <fullName evidence="2">Uncharacterized protein</fullName>
    </submittedName>
</protein>
<feature type="compositionally biased region" description="Polar residues" evidence="1">
    <location>
        <begin position="191"/>
        <end position="204"/>
    </location>
</feature>
<dbReference type="EMBL" id="CAJNOI010000059">
    <property type="protein sequence ID" value="CAF0968127.1"/>
    <property type="molecule type" value="Genomic_DNA"/>
</dbReference>
<organism evidence="2 5">
    <name type="scientific">Adineta steineri</name>
    <dbReference type="NCBI Taxonomy" id="433720"/>
    <lineage>
        <taxon>Eukaryota</taxon>
        <taxon>Metazoa</taxon>
        <taxon>Spiralia</taxon>
        <taxon>Gnathifera</taxon>
        <taxon>Rotifera</taxon>
        <taxon>Eurotatoria</taxon>
        <taxon>Bdelloidea</taxon>
        <taxon>Adinetida</taxon>
        <taxon>Adinetidae</taxon>
        <taxon>Adineta</taxon>
    </lineage>
</organism>
<reference evidence="2" key="1">
    <citation type="submission" date="2021-02" db="EMBL/GenBank/DDBJ databases">
        <authorList>
            <person name="Nowell W R."/>
        </authorList>
    </citation>
    <scope>NUCLEOTIDE SEQUENCE</scope>
</reference>
<dbReference type="Proteomes" id="UP000663832">
    <property type="component" value="Unassembled WGS sequence"/>
</dbReference>
<evidence type="ECO:0000313" key="5">
    <source>
        <dbReference type="Proteomes" id="UP000663877"/>
    </source>
</evidence>
<keyword evidence="4" id="KW-1185">Reference proteome</keyword>
<feature type="compositionally biased region" description="Basic residues" evidence="1">
    <location>
        <begin position="131"/>
        <end position="145"/>
    </location>
</feature>
<evidence type="ECO:0000313" key="3">
    <source>
        <dbReference type="EMBL" id="CAF1091720.1"/>
    </source>
</evidence>
<evidence type="ECO:0000313" key="4">
    <source>
        <dbReference type="Proteomes" id="UP000663832"/>
    </source>
</evidence>
<dbReference type="EMBL" id="CAJNOM010000122">
    <property type="protein sequence ID" value="CAF1091720.1"/>
    <property type="molecule type" value="Genomic_DNA"/>
</dbReference>
<dbReference type="Proteomes" id="UP000663877">
    <property type="component" value="Unassembled WGS sequence"/>
</dbReference>